<evidence type="ECO:0000256" key="7">
    <source>
        <dbReference type="RuleBase" id="RU363034"/>
    </source>
</evidence>
<evidence type="ECO:0000259" key="9">
    <source>
        <dbReference type="PROSITE" id="PS50240"/>
    </source>
</evidence>
<dbReference type="InterPro" id="IPR001254">
    <property type="entry name" value="Trypsin_dom"/>
</dbReference>
<evidence type="ECO:0000256" key="6">
    <source>
        <dbReference type="ARBA" id="ARBA00023157"/>
    </source>
</evidence>
<reference evidence="10" key="1">
    <citation type="submission" date="2021-06" db="EMBL/GenBank/DDBJ databases">
        <authorList>
            <person name="Hodson N. C."/>
            <person name="Mongue J. A."/>
            <person name="Jaron S. K."/>
        </authorList>
    </citation>
    <scope>NUCLEOTIDE SEQUENCE</scope>
</reference>
<gene>
    <name evidence="10" type="ORF">AFUS01_LOCUS33186</name>
</gene>
<evidence type="ECO:0000256" key="3">
    <source>
        <dbReference type="ARBA" id="ARBA00022670"/>
    </source>
</evidence>
<dbReference type="PROSITE" id="PS50240">
    <property type="entry name" value="TRYPSIN_DOM"/>
    <property type="match status" value="1"/>
</dbReference>
<dbReference type="EMBL" id="CAJVCH010527893">
    <property type="protein sequence ID" value="CAG7822946.1"/>
    <property type="molecule type" value="Genomic_DNA"/>
</dbReference>
<dbReference type="PROSITE" id="PS00134">
    <property type="entry name" value="TRYPSIN_HIS"/>
    <property type="match status" value="1"/>
</dbReference>
<dbReference type="GO" id="GO:0006508">
    <property type="term" value="P:proteolysis"/>
    <property type="evidence" value="ECO:0007669"/>
    <property type="project" value="UniProtKB-KW"/>
</dbReference>
<keyword evidence="6" id="KW-1015">Disulfide bond</keyword>
<keyword evidence="5 7" id="KW-0720">Serine protease</keyword>
<dbReference type="OrthoDB" id="6380398at2759"/>
<dbReference type="CDD" id="cd00190">
    <property type="entry name" value="Tryp_SPc"/>
    <property type="match status" value="1"/>
</dbReference>
<dbReference type="Pfam" id="PF00089">
    <property type="entry name" value="Trypsin"/>
    <property type="match status" value="1"/>
</dbReference>
<dbReference type="PANTHER" id="PTHR24252:SF7">
    <property type="entry name" value="HYALIN"/>
    <property type="match status" value="1"/>
</dbReference>
<feature type="chain" id="PRO_5035182424" description="Peptidase S1 domain-containing protein" evidence="8">
    <location>
        <begin position="24"/>
        <end position="329"/>
    </location>
</feature>
<dbReference type="GO" id="GO:0004252">
    <property type="term" value="F:serine-type endopeptidase activity"/>
    <property type="evidence" value="ECO:0007669"/>
    <property type="project" value="InterPro"/>
</dbReference>
<keyword evidence="2" id="KW-0964">Secreted</keyword>
<organism evidence="10 11">
    <name type="scientific">Allacma fusca</name>
    <dbReference type="NCBI Taxonomy" id="39272"/>
    <lineage>
        <taxon>Eukaryota</taxon>
        <taxon>Metazoa</taxon>
        <taxon>Ecdysozoa</taxon>
        <taxon>Arthropoda</taxon>
        <taxon>Hexapoda</taxon>
        <taxon>Collembola</taxon>
        <taxon>Symphypleona</taxon>
        <taxon>Sminthuridae</taxon>
        <taxon>Allacma</taxon>
    </lineage>
</organism>
<evidence type="ECO:0000313" key="11">
    <source>
        <dbReference type="Proteomes" id="UP000708208"/>
    </source>
</evidence>
<evidence type="ECO:0000256" key="2">
    <source>
        <dbReference type="ARBA" id="ARBA00022525"/>
    </source>
</evidence>
<feature type="domain" description="Peptidase S1" evidence="9">
    <location>
        <begin position="78"/>
        <end position="318"/>
    </location>
</feature>
<sequence length="329" mass="36032">MKSIPWHFLAVCLILGIFFGALADEEHTEGDQGKTEFDEEEDAANNLDGNIHREESKALNRAKVIKCKCGQSNNNNKIVGGQESAPNAWPWMAAIVNVDSNGQNPLIRCGGSLINNRYILTAAHCIPAVEAEGMENYRVILGDNTLNGGTAENRLEIELDKIIPHPKYDDKTQVYDAALFRLKEVVTFNEDVLPVCLGQAGRPFVNRQATVPGWGTTSFGGPTQNKLRDVRVKVISNSDCTTSFGDRNITDVQLCAFTPGRDSCQGDSGGPLFVNRTNAPEIFKQIGITSYGLSCDDSKPGVYTRVQRIIAWIKALTKDARYCGSSFTP</sequence>
<dbReference type="SMART" id="SM00020">
    <property type="entry name" value="Tryp_SPc"/>
    <property type="match status" value="1"/>
</dbReference>
<keyword evidence="8" id="KW-0732">Signal</keyword>
<feature type="signal peptide" evidence="8">
    <location>
        <begin position="1"/>
        <end position="23"/>
    </location>
</feature>
<comment type="caution">
    <text evidence="10">The sequence shown here is derived from an EMBL/GenBank/DDBJ whole genome shotgun (WGS) entry which is preliminary data.</text>
</comment>
<comment type="subcellular location">
    <subcellularLocation>
        <location evidence="1">Secreted</location>
    </subcellularLocation>
</comment>
<dbReference type="AlphaFoldDB" id="A0A8J2KWR0"/>
<evidence type="ECO:0000256" key="1">
    <source>
        <dbReference type="ARBA" id="ARBA00004613"/>
    </source>
</evidence>
<evidence type="ECO:0000256" key="8">
    <source>
        <dbReference type="SAM" id="SignalP"/>
    </source>
</evidence>
<evidence type="ECO:0000313" key="10">
    <source>
        <dbReference type="EMBL" id="CAG7822946.1"/>
    </source>
</evidence>
<dbReference type="FunFam" id="2.40.10.10:FF:000015">
    <property type="entry name" value="Atrial natriuretic peptide-converting enzyme"/>
    <property type="match status" value="1"/>
</dbReference>
<evidence type="ECO:0000256" key="4">
    <source>
        <dbReference type="ARBA" id="ARBA00022801"/>
    </source>
</evidence>
<accession>A0A8J2KWR0</accession>
<dbReference type="GO" id="GO:0005576">
    <property type="term" value="C:extracellular region"/>
    <property type="evidence" value="ECO:0007669"/>
    <property type="project" value="UniProtKB-SubCell"/>
</dbReference>
<evidence type="ECO:0000256" key="5">
    <source>
        <dbReference type="ARBA" id="ARBA00022825"/>
    </source>
</evidence>
<dbReference type="PROSITE" id="PS00135">
    <property type="entry name" value="TRYPSIN_SER"/>
    <property type="match status" value="1"/>
</dbReference>
<proteinExistence type="predicted"/>
<dbReference type="InterPro" id="IPR018114">
    <property type="entry name" value="TRYPSIN_HIS"/>
</dbReference>
<dbReference type="Proteomes" id="UP000708208">
    <property type="component" value="Unassembled WGS sequence"/>
</dbReference>
<name>A0A8J2KWR0_9HEXA</name>
<keyword evidence="4 7" id="KW-0378">Hydrolase</keyword>
<keyword evidence="3 7" id="KW-0645">Protease</keyword>
<protein>
    <recommendedName>
        <fullName evidence="9">Peptidase S1 domain-containing protein</fullName>
    </recommendedName>
</protein>
<dbReference type="InterPro" id="IPR033116">
    <property type="entry name" value="TRYPSIN_SER"/>
</dbReference>
<dbReference type="PANTHER" id="PTHR24252">
    <property type="entry name" value="ACROSIN-RELATED"/>
    <property type="match status" value="1"/>
</dbReference>
<keyword evidence="11" id="KW-1185">Reference proteome</keyword>